<evidence type="ECO:0000313" key="2">
    <source>
        <dbReference type="Proteomes" id="UP000327157"/>
    </source>
</evidence>
<keyword evidence="2" id="KW-1185">Reference proteome</keyword>
<name>A0A5N5HCU8_9ROSA</name>
<dbReference type="Proteomes" id="UP000327157">
    <property type="component" value="Chromosome 16"/>
</dbReference>
<dbReference type="EMBL" id="SMOL01000160">
    <property type="protein sequence ID" value="KAB2625836.1"/>
    <property type="molecule type" value="Genomic_DNA"/>
</dbReference>
<gene>
    <name evidence="1" type="ORF">D8674_017496</name>
</gene>
<reference evidence="1 2" key="3">
    <citation type="submission" date="2019-11" db="EMBL/GenBank/DDBJ databases">
        <title>A de novo genome assembly of a pear dwarfing rootstock.</title>
        <authorList>
            <person name="Wang F."/>
            <person name="Wang J."/>
            <person name="Li S."/>
            <person name="Zhang Y."/>
            <person name="Fang M."/>
            <person name="Ma L."/>
            <person name="Zhao Y."/>
            <person name="Jiang S."/>
        </authorList>
    </citation>
    <scope>NUCLEOTIDE SEQUENCE [LARGE SCALE GENOMIC DNA]</scope>
    <source>
        <strain evidence="1">S2</strain>
        <tissue evidence="1">Leaf</tissue>
    </source>
</reference>
<accession>A0A5N5HCU8</accession>
<organism evidence="1 2">
    <name type="scientific">Pyrus ussuriensis x Pyrus communis</name>
    <dbReference type="NCBI Taxonomy" id="2448454"/>
    <lineage>
        <taxon>Eukaryota</taxon>
        <taxon>Viridiplantae</taxon>
        <taxon>Streptophyta</taxon>
        <taxon>Embryophyta</taxon>
        <taxon>Tracheophyta</taxon>
        <taxon>Spermatophyta</taxon>
        <taxon>Magnoliopsida</taxon>
        <taxon>eudicotyledons</taxon>
        <taxon>Gunneridae</taxon>
        <taxon>Pentapetalae</taxon>
        <taxon>rosids</taxon>
        <taxon>fabids</taxon>
        <taxon>Rosales</taxon>
        <taxon>Rosaceae</taxon>
        <taxon>Amygdaloideae</taxon>
        <taxon>Maleae</taxon>
        <taxon>Pyrus</taxon>
    </lineage>
</organism>
<dbReference type="AlphaFoldDB" id="A0A5N5HCU8"/>
<reference evidence="2" key="2">
    <citation type="submission" date="2019-10" db="EMBL/GenBank/DDBJ databases">
        <title>A de novo genome assembly of a pear dwarfing rootstock.</title>
        <authorList>
            <person name="Wang F."/>
            <person name="Wang J."/>
            <person name="Li S."/>
            <person name="Zhang Y."/>
            <person name="Fang M."/>
            <person name="Ma L."/>
            <person name="Zhao Y."/>
            <person name="Jiang S."/>
        </authorList>
    </citation>
    <scope>NUCLEOTIDE SEQUENCE [LARGE SCALE GENOMIC DNA]</scope>
</reference>
<sequence length="95" mass="11284">MADSGEGSRGRKVILRVERYRRMQVPYFEEKSMAEAYAELIYDIGYLVWMKCSAKFESWKKVPKELKKSMLRELSWQFDVLRDVRRGAVAPDEED</sequence>
<evidence type="ECO:0000313" key="1">
    <source>
        <dbReference type="EMBL" id="KAB2625836.1"/>
    </source>
</evidence>
<proteinExistence type="predicted"/>
<protein>
    <submittedName>
        <fullName evidence="1">Uncharacterized protein</fullName>
    </submittedName>
</protein>
<reference evidence="1 2" key="1">
    <citation type="submission" date="2019-09" db="EMBL/GenBank/DDBJ databases">
        <authorList>
            <person name="Ou C."/>
        </authorList>
    </citation>
    <scope>NUCLEOTIDE SEQUENCE [LARGE SCALE GENOMIC DNA]</scope>
    <source>
        <strain evidence="1">S2</strain>
        <tissue evidence="1">Leaf</tissue>
    </source>
</reference>
<comment type="caution">
    <text evidence="1">The sequence shown here is derived from an EMBL/GenBank/DDBJ whole genome shotgun (WGS) entry which is preliminary data.</text>
</comment>